<organism evidence="1 2">
    <name type="scientific">Populus alba</name>
    <name type="common">White poplar</name>
    <dbReference type="NCBI Taxonomy" id="43335"/>
    <lineage>
        <taxon>Eukaryota</taxon>
        <taxon>Viridiplantae</taxon>
        <taxon>Streptophyta</taxon>
        <taxon>Embryophyta</taxon>
        <taxon>Tracheophyta</taxon>
        <taxon>Spermatophyta</taxon>
        <taxon>Magnoliopsida</taxon>
        <taxon>eudicotyledons</taxon>
        <taxon>Gunneridae</taxon>
        <taxon>Pentapetalae</taxon>
        <taxon>rosids</taxon>
        <taxon>fabids</taxon>
        <taxon>Malpighiales</taxon>
        <taxon>Salicaceae</taxon>
        <taxon>Saliceae</taxon>
        <taxon>Populus</taxon>
    </lineage>
</organism>
<name>A0ACC4BB45_POPAL</name>
<keyword evidence="2" id="KW-1185">Reference proteome</keyword>
<evidence type="ECO:0000313" key="1">
    <source>
        <dbReference type="EMBL" id="KAL3575760.1"/>
    </source>
</evidence>
<proteinExistence type="predicted"/>
<sequence length="196" mass="21442">MVCNNHWSSFAFHDLVRISMLLAAVAQFSAERIFDSKVRICENKPANGGGMSTKNSSHQEKDLMREKSLSRLLPSADPSSVSNGAMSFNAVCDCSEESVDPSIQFYGLRGSFLFATMEANNGNSGCYIFVALVSFKYDQFLNLIKVHVKNENPPREPDFEACADFSASFQAKLLGHTGNPYHLAIMNGGPNLSPAC</sequence>
<gene>
    <name evidence="1" type="ORF">D5086_023861</name>
</gene>
<comment type="caution">
    <text evidence="1">The sequence shown here is derived from an EMBL/GenBank/DDBJ whole genome shotgun (WGS) entry which is preliminary data.</text>
</comment>
<reference evidence="1 2" key="1">
    <citation type="journal article" date="2024" name="Plant Biotechnol. J.">
        <title>Genome and CRISPR/Cas9 system of a widespread forest tree (Populus alba) in the world.</title>
        <authorList>
            <person name="Liu Y.J."/>
            <person name="Jiang P.F."/>
            <person name="Han X.M."/>
            <person name="Li X.Y."/>
            <person name="Wang H.M."/>
            <person name="Wang Y.J."/>
            <person name="Wang X.X."/>
            <person name="Zeng Q.Y."/>
        </authorList>
    </citation>
    <scope>NUCLEOTIDE SEQUENCE [LARGE SCALE GENOMIC DNA]</scope>
    <source>
        <strain evidence="2">cv. PAL-ZL1</strain>
    </source>
</reference>
<dbReference type="Proteomes" id="UP000309997">
    <property type="component" value="Unassembled WGS sequence"/>
</dbReference>
<evidence type="ECO:0000313" key="2">
    <source>
        <dbReference type="Proteomes" id="UP000309997"/>
    </source>
</evidence>
<protein>
    <submittedName>
        <fullName evidence="1">Uncharacterized protein</fullName>
    </submittedName>
</protein>
<accession>A0ACC4BB45</accession>
<dbReference type="EMBL" id="RCHU02000012">
    <property type="protein sequence ID" value="KAL3575760.1"/>
    <property type="molecule type" value="Genomic_DNA"/>
</dbReference>